<evidence type="ECO:0000313" key="2">
    <source>
        <dbReference type="Proteomes" id="UP000646827"/>
    </source>
</evidence>
<reference evidence="1 2" key="1">
    <citation type="submission" date="2020-12" db="EMBL/GenBank/DDBJ databases">
        <title>Metabolic potential, ecology and presence of endohyphal bacteria is reflected in genomic diversity of Mucoromycotina.</title>
        <authorList>
            <person name="Muszewska A."/>
            <person name="Okrasinska A."/>
            <person name="Steczkiewicz K."/>
            <person name="Drgas O."/>
            <person name="Orlowska M."/>
            <person name="Perlinska-Lenart U."/>
            <person name="Aleksandrzak-Piekarczyk T."/>
            <person name="Szatraj K."/>
            <person name="Zielenkiewicz U."/>
            <person name="Pilsyk S."/>
            <person name="Malc E."/>
            <person name="Mieczkowski P."/>
            <person name="Kruszewska J.S."/>
            <person name="Biernat P."/>
            <person name="Pawlowska J."/>
        </authorList>
    </citation>
    <scope>NUCLEOTIDE SEQUENCE [LARGE SCALE GENOMIC DNA]</scope>
    <source>
        <strain evidence="1 2">CBS 142.35</strain>
    </source>
</reference>
<sequence>CKSLLSQHLSKGLIKKISIVKPVQYDVCPNGCYMYTDSSISNCPHCNSLRFKPSRNDKTIPMTTTHQLPLSQHLGSYFQSPALRHLMGYRWRQSVQTTMKDIFDGTAYLSMRDQLFKQPEDIAIGLFTDGFNVFKKRSYTITLVMATILNLPPEERYILSIFIQPLLSELAVLQDHGMVVHTPAGKFESKVHLLFTGGDIPAVGTGGDNGGMFFLPTAETPAIREKSSFIASDLEHQLKVKTPLAKLKAFQGPLFFLIDEIHLLGHNIGHQIWNAIRGKKYGKKNPFALQRKYHKIIGQKMAMLKSKVPITFEDQKVKLCTKFTVDLHQQPGYARAVDWIVFILYIVPTYIVEHLDKQQQKCRAHKKKNPRVLEQAKLALVALSKVYELVLQYEIEPQDIQEIERHSYLLAISNIQIWHTFLNAHMPTNFFTINQHYLTHLPECIKKYGNPRMYSARPMERMIGMLKPRINSRTKPASNASNVMIEMVTTTQFFHRCVSTNETSEDQQIPVDDLSHERTQLIMSKTIVTPLDDENTATATLRQLQQKSMQDFKNNDYDIESLLINYYSRYNIDYSNLDDMIYTGKQVIVRGHVFSGSNDFVKLTWPVDENARRGLGSADALEWGDMFGTILLLFSHVN</sequence>
<proteinExistence type="predicted"/>
<dbReference type="OrthoDB" id="2263388at2759"/>
<organism evidence="1 2">
    <name type="scientific">Circinella minor</name>
    <dbReference type="NCBI Taxonomy" id="1195481"/>
    <lineage>
        <taxon>Eukaryota</taxon>
        <taxon>Fungi</taxon>
        <taxon>Fungi incertae sedis</taxon>
        <taxon>Mucoromycota</taxon>
        <taxon>Mucoromycotina</taxon>
        <taxon>Mucoromycetes</taxon>
        <taxon>Mucorales</taxon>
        <taxon>Lichtheimiaceae</taxon>
        <taxon>Circinella</taxon>
    </lineage>
</organism>
<dbReference type="Proteomes" id="UP000646827">
    <property type="component" value="Unassembled WGS sequence"/>
</dbReference>
<keyword evidence="2" id="KW-1185">Reference proteome</keyword>
<accession>A0A8H7RTR1</accession>
<feature type="non-terminal residue" evidence="1">
    <location>
        <position position="1"/>
    </location>
</feature>
<comment type="caution">
    <text evidence="1">The sequence shown here is derived from an EMBL/GenBank/DDBJ whole genome shotgun (WGS) entry which is preliminary data.</text>
</comment>
<dbReference type="AlphaFoldDB" id="A0A8H7RTR1"/>
<dbReference type="EMBL" id="JAEPRB010000348">
    <property type="protein sequence ID" value="KAG2216889.1"/>
    <property type="molecule type" value="Genomic_DNA"/>
</dbReference>
<evidence type="ECO:0000313" key="1">
    <source>
        <dbReference type="EMBL" id="KAG2216889.1"/>
    </source>
</evidence>
<gene>
    <name evidence="1" type="ORF">INT45_010585</name>
</gene>
<name>A0A8H7RTR1_9FUNG</name>
<evidence type="ECO:0008006" key="3">
    <source>
        <dbReference type="Google" id="ProtNLM"/>
    </source>
</evidence>
<protein>
    <recommendedName>
        <fullName evidence="3">Transposase</fullName>
    </recommendedName>
</protein>